<name>A0A1G8J4J2_9BACI</name>
<dbReference type="Proteomes" id="UP000199017">
    <property type="component" value="Unassembled WGS sequence"/>
</dbReference>
<dbReference type="InterPro" id="IPR000866">
    <property type="entry name" value="AhpC/TSA"/>
</dbReference>
<dbReference type="Pfam" id="PF00578">
    <property type="entry name" value="AhpC-TSA"/>
    <property type="match status" value="1"/>
</dbReference>
<evidence type="ECO:0000313" key="3">
    <source>
        <dbReference type="EMBL" id="SDI25907.1"/>
    </source>
</evidence>
<dbReference type="Gene3D" id="3.40.30.10">
    <property type="entry name" value="Glutaredoxin"/>
    <property type="match status" value="1"/>
</dbReference>
<protein>
    <submittedName>
        <fullName evidence="3">AhpC/TSA family protein</fullName>
    </submittedName>
</protein>
<proteinExistence type="predicted"/>
<sequence length="99" mass="11329">MQLQQHIDSFDDLDADIYAISNDSPEQHKELKEEVGFTYTFLSDASMETIEKAEMAGENASVRGFSVFDENGELITSEENDFWGDEIEETEEKIRQALE</sequence>
<reference evidence="3 4" key="1">
    <citation type="submission" date="2016-10" db="EMBL/GenBank/DDBJ databases">
        <authorList>
            <person name="de Groot N.N."/>
        </authorList>
    </citation>
    <scope>NUCLEOTIDE SEQUENCE [LARGE SCALE GENOMIC DNA]</scope>
    <source>
        <strain evidence="4">P4B,CCM 7963,CECT 7998,DSM 25260,IBRC-M 10614,KCTC 13821</strain>
    </source>
</reference>
<dbReference type="OrthoDB" id="2453868at2"/>
<evidence type="ECO:0000313" key="4">
    <source>
        <dbReference type="Proteomes" id="UP000199017"/>
    </source>
</evidence>
<organism evidence="3 4">
    <name type="scientific">Alteribacillus bidgolensis</name>
    <dbReference type="NCBI Taxonomy" id="930129"/>
    <lineage>
        <taxon>Bacteria</taxon>
        <taxon>Bacillati</taxon>
        <taxon>Bacillota</taxon>
        <taxon>Bacilli</taxon>
        <taxon>Bacillales</taxon>
        <taxon>Bacillaceae</taxon>
        <taxon>Alteribacillus</taxon>
    </lineage>
</organism>
<dbReference type="AlphaFoldDB" id="A0A1G8J4J2"/>
<keyword evidence="1" id="KW-1015">Disulfide bond</keyword>
<dbReference type="GO" id="GO:0016491">
    <property type="term" value="F:oxidoreductase activity"/>
    <property type="evidence" value="ECO:0007669"/>
    <property type="project" value="InterPro"/>
</dbReference>
<dbReference type="EMBL" id="FNDU01000006">
    <property type="protein sequence ID" value="SDI25907.1"/>
    <property type="molecule type" value="Genomic_DNA"/>
</dbReference>
<evidence type="ECO:0000259" key="2">
    <source>
        <dbReference type="Pfam" id="PF00578"/>
    </source>
</evidence>
<gene>
    <name evidence="3" type="ORF">SAMN05216352_10631</name>
</gene>
<evidence type="ECO:0000256" key="1">
    <source>
        <dbReference type="ARBA" id="ARBA00023157"/>
    </source>
</evidence>
<dbReference type="SUPFAM" id="SSF52833">
    <property type="entry name" value="Thioredoxin-like"/>
    <property type="match status" value="1"/>
</dbReference>
<keyword evidence="4" id="KW-1185">Reference proteome</keyword>
<dbReference type="InterPro" id="IPR036249">
    <property type="entry name" value="Thioredoxin-like_sf"/>
</dbReference>
<accession>A0A1G8J4J2</accession>
<dbReference type="STRING" id="930129.SAMN05216352_10631"/>
<dbReference type="GO" id="GO:0016209">
    <property type="term" value="F:antioxidant activity"/>
    <property type="evidence" value="ECO:0007669"/>
    <property type="project" value="InterPro"/>
</dbReference>
<feature type="domain" description="Alkyl hydroperoxide reductase subunit C/ Thiol specific antioxidant" evidence="2">
    <location>
        <begin position="2"/>
        <end position="74"/>
    </location>
</feature>